<dbReference type="AlphaFoldDB" id="A0A1G4AZS3"/>
<evidence type="ECO:0000256" key="2">
    <source>
        <dbReference type="ARBA" id="ARBA00023239"/>
    </source>
</evidence>
<proteinExistence type="predicted"/>
<dbReference type="EMBL" id="MJBS01000097">
    <property type="protein sequence ID" value="OHE94552.1"/>
    <property type="molecule type" value="Genomic_DNA"/>
</dbReference>
<dbReference type="Pfam" id="PF06094">
    <property type="entry name" value="GGACT"/>
    <property type="match status" value="1"/>
</dbReference>
<dbReference type="RefSeq" id="XP_022471714.1">
    <property type="nucleotide sequence ID" value="XM_022621709.1"/>
</dbReference>
<accession>A0A1G4AZS3</accession>
<evidence type="ECO:0000256" key="1">
    <source>
        <dbReference type="ARBA" id="ARBA00012346"/>
    </source>
</evidence>
<sequence>MDSATPPRLYFAYGSNLSPTQMSHRCPSATPVGLAHLPNYTFIINSRRYANVVRNDAAAAAPLPTPTSAPGVYGVLYTLPPDDEAVLDRCEGVPHAYQKQHLTVNVVTATTAGTAVNLETGSKVTALVYVDTERTEPSTPWDEYVDRMNRGVDEATELFGLPQAYVDQVIRPYITAPPPPSFRPGASGVGAQDIEDPFLKRV</sequence>
<dbReference type="InterPro" id="IPR017939">
    <property type="entry name" value="G-Glutamylcylcotransferase"/>
</dbReference>
<evidence type="ECO:0000256" key="3">
    <source>
        <dbReference type="PIRSR" id="PIRSR617939-1"/>
    </source>
</evidence>
<dbReference type="InterPro" id="IPR009288">
    <property type="entry name" value="AIG2-like_dom"/>
</dbReference>
<dbReference type="InterPro" id="IPR036568">
    <property type="entry name" value="GGCT-like_sf"/>
</dbReference>
<reference evidence="6 7" key="1">
    <citation type="submission" date="2016-09" db="EMBL/GenBank/DDBJ databases">
        <authorList>
            <person name="Capua I."/>
            <person name="De Benedictis P."/>
            <person name="Joannis T."/>
            <person name="Lombin L.H."/>
            <person name="Cattoli G."/>
        </authorList>
    </citation>
    <scope>NUCLEOTIDE SEQUENCE [LARGE SCALE GENOMIC DNA]</scope>
    <source>
        <strain evidence="6 7">IMI 309357</strain>
    </source>
</reference>
<protein>
    <recommendedName>
        <fullName evidence="1">gamma-glutamylcyclotransferase</fullName>
        <ecNumber evidence="1">4.3.2.9</ecNumber>
    </recommendedName>
</protein>
<feature type="domain" description="Gamma-glutamylcyclotransferase AIG2-like" evidence="5">
    <location>
        <begin position="10"/>
        <end position="133"/>
    </location>
</feature>
<feature type="active site" description="Proton acceptor" evidence="3">
    <location>
        <position position="91"/>
    </location>
</feature>
<dbReference type="PANTHER" id="PTHR12935">
    <property type="entry name" value="GAMMA-GLUTAMYLCYCLOTRANSFERASE"/>
    <property type="match status" value="1"/>
</dbReference>
<comment type="caution">
    <text evidence="6">The sequence shown here is derived from an EMBL/GenBank/DDBJ whole genome shotgun (WGS) entry which is preliminary data.</text>
</comment>
<dbReference type="CDD" id="cd06661">
    <property type="entry name" value="GGCT_like"/>
    <property type="match status" value="1"/>
</dbReference>
<name>A0A1G4AZS3_9PEZI</name>
<evidence type="ECO:0000313" key="6">
    <source>
        <dbReference type="EMBL" id="OHE94552.1"/>
    </source>
</evidence>
<gene>
    <name evidence="6" type="ORF">CORC01_10080</name>
</gene>
<feature type="binding site" evidence="4">
    <location>
        <position position="144"/>
    </location>
    <ligand>
        <name>substrate</name>
    </ligand>
</feature>
<dbReference type="EC" id="4.3.2.9" evidence="1"/>
<dbReference type="GeneID" id="34563219"/>
<keyword evidence="2" id="KW-0456">Lyase</keyword>
<evidence type="ECO:0000256" key="4">
    <source>
        <dbReference type="PIRSR" id="PIRSR617939-2"/>
    </source>
</evidence>
<evidence type="ECO:0000259" key="5">
    <source>
        <dbReference type="Pfam" id="PF06094"/>
    </source>
</evidence>
<keyword evidence="7" id="KW-1185">Reference proteome</keyword>
<dbReference type="OrthoDB" id="2924818at2759"/>
<dbReference type="Gene3D" id="3.10.490.10">
    <property type="entry name" value="Gamma-glutamyl cyclotransferase-like"/>
    <property type="match status" value="1"/>
</dbReference>
<dbReference type="InterPro" id="IPR013024">
    <property type="entry name" value="GGCT-like"/>
</dbReference>
<dbReference type="SUPFAM" id="SSF110857">
    <property type="entry name" value="Gamma-glutamyl cyclotransferase-like"/>
    <property type="match status" value="1"/>
</dbReference>
<dbReference type="Proteomes" id="UP000176998">
    <property type="component" value="Unassembled WGS sequence"/>
</dbReference>
<dbReference type="STRING" id="1209926.A0A1G4AZS3"/>
<feature type="binding site" evidence="4">
    <location>
        <begin position="10"/>
        <end position="15"/>
    </location>
    <ligand>
        <name>substrate</name>
    </ligand>
</feature>
<dbReference type="GO" id="GO:0003839">
    <property type="term" value="F:gamma-glutamylcyclotransferase activity"/>
    <property type="evidence" value="ECO:0007669"/>
    <property type="project" value="UniProtKB-EC"/>
</dbReference>
<dbReference type="PANTHER" id="PTHR12935:SF0">
    <property type="entry name" value="GAMMA-GLUTAMYLCYCLOTRANSFERASE"/>
    <property type="match status" value="1"/>
</dbReference>
<organism evidence="6 7">
    <name type="scientific">Colletotrichum orchidophilum</name>
    <dbReference type="NCBI Taxonomy" id="1209926"/>
    <lineage>
        <taxon>Eukaryota</taxon>
        <taxon>Fungi</taxon>
        <taxon>Dikarya</taxon>
        <taxon>Ascomycota</taxon>
        <taxon>Pezizomycotina</taxon>
        <taxon>Sordariomycetes</taxon>
        <taxon>Hypocreomycetidae</taxon>
        <taxon>Glomerellales</taxon>
        <taxon>Glomerellaceae</taxon>
        <taxon>Colletotrichum</taxon>
    </lineage>
</organism>
<evidence type="ECO:0000313" key="7">
    <source>
        <dbReference type="Proteomes" id="UP000176998"/>
    </source>
</evidence>